<comment type="caution">
    <text evidence="2">The sequence shown here is derived from an EMBL/GenBank/DDBJ whole genome shotgun (WGS) entry which is preliminary data.</text>
</comment>
<evidence type="ECO:0000256" key="1">
    <source>
        <dbReference type="SAM" id="MobiDB-lite"/>
    </source>
</evidence>
<feature type="compositionally biased region" description="Polar residues" evidence="1">
    <location>
        <begin position="15"/>
        <end position="29"/>
    </location>
</feature>
<sequence>MSGSQPDSEEKLGSPSGSQASPKSENPETASGLVSGSISSSDSGDTEIASGLVTSSQPGTSLPADPAPTMPPKKTKPDKKPAVATLVDTFFYASIIVLPVSVTLDAWPRTGNVDYLSWVMHYRELKILEVEKTYDSKSRVIERVVGPISSKKQKEAPDMSFDASISPLLCEPLSDTFLVMAVQKRKLTRLERRAEPMQHVIPHEPPTEEDLRSQTPTSTTNSRQLELKDKRTTRKPKSLSNKQKLKIQRGVEISDKLLNKSSKKHARKENRDAAKKIYE</sequence>
<gene>
    <name evidence="2" type="ORF">PSTG_04850</name>
</gene>
<evidence type="ECO:0000313" key="3">
    <source>
        <dbReference type="Proteomes" id="UP000054564"/>
    </source>
</evidence>
<feature type="compositionally biased region" description="Low complexity" evidence="1">
    <location>
        <begin position="31"/>
        <end position="43"/>
    </location>
</feature>
<name>A0A0L0VSR4_9BASI</name>
<evidence type="ECO:0000313" key="2">
    <source>
        <dbReference type="EMBL" id="KNF02030.1"/>
    </source>
</evidence>
<feature type="region of interest" description="Disordered" evidence="1">
    <location>
        <begin position="1"/>
        <end position="80"/>
    </location>
</feature>
<proteinExistence type="predicted"/>
<feature type="compositionally biased region" description="Basic and acidic residues" evidence="1">
    <location>
        <begin position="193"/>
        <end position="212"/>
    </location>
</feature>
<feature type="compositionally biased region" description="Basic residues" evidence="1">
    <location>
        <begin position="231"/>
        <end position="247"/>
    </location>
</feature>
<reference evidence="3" key="1">
    <citation type="submission" date="2014-03" db="EMBL/GenBank/DDBJ databases">
        <title>The Genome Sequence of Puccinia striiformis f. sp. tritici PST-78.</title>
        <authorList>
            <consortium name="The Broad Institute Genome Sequencing Platform"/>
            <person name="Cuomo C."/>
            <person name="Hulbert S."/>
            <person name="Chen X."/>
            <person name="Walker B."/>
            <person name="Young S.K."/>
            <person name="Zeng Q."/>
            <person name="Gargeya S."/>
            <person name="Fitzgerald M."/>
            <person name="Haas B."/>
            <person name="Abouelleil A."/>
            <person name="Alvarado L."/>
            <person name="Arachchi H.M."/>
            <person name="Berlin A.M."/>
            <person name="Chapman S.B."/>
            <person name="Goldberg J."/>
            <person name="Griggs A."/>
            <person name="Gujja S."/>
            <person name="Hansen M."/>
            <person name="Howarth C."/>
            <person name="Imamovic A."/>
            <person name="Larimer J."/>
            <person name="McCowan C."/>
            <person name="Montmayeur A."/>
            <person name="Murphy C."/>
            <person name="Neiman D."/>
            <person name="Pearson M."/>
            <person name="Priest M."/>
            <person name="Roberts A."/>
            <person name="Saif S."/>
            <person name="Shea T."/>
            <person name="Sisk P."/>
            <person name="Sykes S."/>
            <person name="Wortman J."/>
            <person name="Nusbaum C."/>
            <person name="Birren B."/>
        </authorList>
    </citation>
    <scope>NUCLEOTIDE SEQUENCE [LARGE SCALE GENOMIC DNA]</scope>
    <source>
        <strain evidence="3">race PST-78</strain>
    </source>
</reference>
<dbReference type="EMBL" id="AJIL01000026">
    <property type="protein sequence ID" value="KNF02030.1"/>
    <property type="molecule type" value="Genomic_DNA"/>
</dbReference>
<dbReference type="OrthoDB" id="2499025at2759"/>
<feature type="compositionally biased region" description="Basic and acidic residues" evidence="1">
    <location>
        <begin position="269"/>
        <end position="279"/>
    </location>
</feature>
<feature type="compositionally biased region" description="Polar residues" evidence="1">
    <location>
        <begin position="213"/>
        <end position="224"/>
    </location>
</feature>
<dbReference type="AlphaFoldDB" id="A0A0L0VSR4"/>
<dbReference type="Proteomes" id="UP000054564">
    <property type="component" value="Unassembled WGS sequence"/>
</dbReference>
<keyword evidence="3" id="KW-1185">Reference proteome</keyword>
<organism evidence="2 3">
    <name type="scientific">Puccinia striiformis f. sp. tritici PST-78</name>
    <dbReference type="NCBI Taxonomy" id="1165861"/>
    <lineage>
        <taxon>Eukaryota</taxon>
        <taxon>Fungi</taxon>
        <taxon>Dikarya</taxon>
        <taxon>Basidiomycota</taxon>
        <taxon>Pucciniomycotina</taxon>
        <taxon>Pucciniomycetes</taxon>
        <taxon>Pucciniales</taxon>
        <taxon>Pucciniaceae</taxon>
        <taxon>Puccinia</taxon>
    </lineage>
</organism>
<protein>
    <submittedName>
        <fullName evidence="2">Uncharacterized protein</fullName>
    </submittedName>
</protein>
<accession>A0A0L0VSR4</accession>
<feature type="region of interest" description="Disordered" evidence="1">
    <location>
        <begin position="193"/>
        <end position="279"/>
    </location>
</feature>